<keyword evidence="7 8" id="KW-0998">Cell outer membrane</keyword>
<evidence type="ECO:0000256" key="1">
    <source>
        <dbReference type="ARBA" id="ARBA00004571"/>
    </source>
</evidence>
<dbReference type="PROSITE" id="PS52016">
    <property type="entry name" value="TONB_DEPENDENT_REC_3"/>
    <property type="match status" value="1"/>
</dbReference>
<feature type="domain" description="TonB-dependent receptor-like beta-barrel" evidence="10">
    <location>
        <begin position="421"/>
        <end position="803"/>
    </location>
</feature>
<dbReference type="OrthoDB" id="9768177at2"/>
<dbReference type="Gene3D" id="2.40.170.20">
    <property type="entry name" value="TonB-dependent receptor, beta-barrel domain"/>
    <property type="match status" value="1"/>
</dbReference>
<dbReference type="NCBIfam" id="TIGR04057">
    <property type="entry name" value="SusC_RagA_signa"/>
    <property type="match status" value="1"/>
</dbReference>
<name>A0A2W7QV14_9BACT</name>
<comment type="subcellular location">
    <subcellularLocation>
        <location evidence="1 8">Cell outer membrane</location>
        <topology evidence="1 8">Multi-pass membrane protein</topology>
    </subcellularLocation>
</comment>
<evidence type="ECO:0000256" key="2">
    <source>
        <dbReference type="ARBA" id="ARBA00022448"/>
    </source>
</evidence>
<comment type="similarity">
    <text evidence="8 9">Belongs to the TonB-dependent receptor family.</text>
</comment>
<dbReference type="InterPro" id="IPR039426">
    <property type="entry name" value="TonB-dep_rcpt-like"/>
</dbReference>
<dbReference type="InterPro" id="IPR000531">
    <property type="entry name" value="Beta-barrel_TonB"/>
</dbReference>
<dbReference type="InterPro" id="IPR023996">
    <property type="entry name" value="TonB-dep_OMP_SusC/RagA"/>
</dbReference>
<dbReference type="Pfam" id="PF00593">
    <property type="entry name" value="TonB_dep_Rec_b-barrel"/>
    <property type="match status" value="1"/>
</dbReference>
<dbReference type="AlphaFoldDB" id="A0A2W7QV14"/>
<dbReference type="SUPFAM" id="SSF49464">
    <property type="entry name" value="Carboxypeptidase regulatory domain-like"/>
    <property type="match status" value="1"/>
</dbReference>
<evidence type="ECO:0000259" key="11">
    <source>
        <dbReference type="Pfam" id="PF07715"/>
    </source>
</evidence>
<keyword evidence="4 8" id="KW-0812">Transmembrane</keyword>
<evidence type="ECO:0000256" key="7">
    <source>
        <dbReference type="ARBA" id="ARBA00023237"/>
    </source>
</evidence>
<keyword evidence="3 8" id="KW-1134">Transmembrane beta strand</keyword>
<dbReference type="Pfam" id="PF13715">
    <property type="entry name" value="CarbopepD_reg_2"/>
    <property type="match status" value="1"/>
</dbReference>
<keyword evidence="6 8" id="KW-0472">Membrane</keyword>
<dbReference type="SUPFAM" id="SSF56935">
    <property type="entry name" value="Porins"/>
    <property type="match status" value="1"/>
</dbReference>
<organism evidence="12 13">
    <name type="scientific">Algoriphagus chordae</name>
    <dbReference type="NCBI Taxonomy" id="237019"/>
    <lineage>
        <taxon>Bacteria</taxon>
        <taxon>Pseudomonadati</taxon>
        <taxon>Bacteroidota</taxon>
        <taxon>Cytophagia</taxon>
        <taxon>Cytophagales</taxon>
        <taxon>Cyclobacteriaceae</taxon>
        <taxon>Algoriphagus</taxon>
    </lineage>
</organism>
<gene>
    <name evidence="12" type="ORF">LV85_02579</name>
</gene>
<evidence type="ECO:0000256" key="4">
    <source>
        <dbReference type="ARBA" id="ARBA00022692"/>
    </source>
</evidence>
<proteinExistence type="inferred from homology"/>
<evidence type="ECO:0000256" key="8">
    <source>
        <dbReference type="PROSITE-ProRule" id="PRU01360"/>
    </source>
</evidence>
<evidence type="ECO:0000313" key="13">
    <source>
        <dbReference type="Proteomes" id="UP000248882"/>
    </source>
</evidence>
<evidence type="ECO:0000256" key="9">
    <source>
        <dbReference type="RuleBase" id="RU003357"/>
    </source>
</evidence>
<dbReference type="InterPro" id="IPR023997">
    <property type="entry name" value="TonB-dep_OMP_SusC/RagA_CS"/>
</dbReference>
<dbReference type="Gene3D" id="2.170.130.10">
    <property type="entry name" value="TonB-dependent receptor, plug domain"/>
    <property type="match status" value="1"/>
</dbReference>
<sequence>MKQQLYYWRKTLPLTLILLCLWIPIVSAQQEIRGKILDDLGSPLPGASIILKGTTTGTISDIEGNYSIQANEGDIIVYTFIGFNSVEKTVGTTSEINVQMMPDTQSLDEVVVVGYGTQSKKEITGAVGQVKADVISKAPVSDVGEAIQGQVAGVNVQAASGRPGQAANIQIRGVGSLMGALEPLYVVDGVPYQSNPNISPDQIESLDILKDGAAASVYGTRASNGVILITTKRGKKGNIVVDLNAYAGVQNITSGTPLMNSQQQMYAEEVKLEALGRDPLIFFFNPDALDYDTDFVGDVQNNNALIQNYGLGVSGGTEDLSLNFNTNYFSQDGVLINSGFDRLSNRLTAQFNKGKFKAFVSLGYTEENTSQEPWSLYEYSIAQRPWLAPLNSLKTVGENNVQIPVDNAILYSYLSKELENVDDRKVTTSNIALNLEYEIFKGFKYKLNLGSNSWNYRRNFFRPQYLVTNRDGSYNPTASREDALLNEDYTFTQRNVLENILSYDTEFGKHKINLTAVASYEKFTSKQIGTGIIGLLSNKTPVLGAGQQATKPTSFDYVNSLSGLMGRVQYNYDERYLISGSYRRDGSSNFGQSNVYGDFYGVSAGWNISEEQFFQNGNLDFIDNLKIRGSYAQVGNQSIPPYTYASQIESGVNYLFGSSEDLYNGAIQRRYSNPNVKWESSISTNLGLDLSMFSNRLNFTADIYKNDKQDMLLPRATPPSAGAYHPGATGTFSPIIVNAGNMTNKGIELSLSYRTEYASGFKWNLASTFTKNVNEITDLEGIERGYGNGQPSSSLGPNVDYTTFFAVGYQAGAFFLVQHDGVIKTQEDLVEYKKIDPSAQIGDMKYKDQLTEDTNGDGIPDAGNGVIDENDRVYSGSGQDKFNIGLSGNFEYKGFDLYVQNYFSYGAKLYNGSRYYAYTQGRHTDQYYMWTPQNPDADIPTDRGDGYHNNVRARSDFFLEDGTYFRIRNITLGYTIPLTATSKIGVNRARIYGTAMNPFTFTGYTGYDPEVGGNGISTRGVDQGNYPVSRRFIFGVQIQF</sequence>
<dbReference type="FunFam" id="2.170.130.10:FF:000008">
    <property type="entry name" value="SusC/RagA family TonB-linked outer membrane protein"/>
    <property type="match status" value="1"/>
</dbReference>
<evidence type="ECO:0000256" key="6">
    <source>
        <dbReference type="ARBA" id="ARBA00023136"/>
    </source>
</evidence>
<dbReference type="Pfam" id="PF07715">
    <property type="entry name" value="Plug"/>
    <property type="match status" value="1"/>
</dbReference>
<dbReference type="EMBL" id="QKZT01000010">
    <property type="protein sequence ID" value="PZX51036.1"/>
    <property type="molecule type" value="Genomic_DNA"/>
</dbReference>
<comment type="caution">
    <text evidence="12">The sequence shown here is derived from an EMBL/GenBank/DDBJ whole genome shotgun (WGS) entry which is preliminary data.</text>
</comment>
<keyword evidence="2 8" id="KW-0813">Transport</keyword>
<dbReference type="Gene3D" id="2.60.40.1120">
    <property type="entry name" value="Carboxypeptidase-like, regulatory domain"/>
    <property type="match status" value="1"/>
</dbReference>
<protein>
    <submittedName>
        <fullName evidence="12">TonB-linked SusC/RagA family outer membrane protein</fullName>
    </submittedName>
</protein>
<dbReference type="RefSeq" id="WP_111319992.1">
    <property type="nucleotide sequence ID" value="NZ_QKZT01000010.1"/>
</dbReference>
<accession>A0A2W7QV14</accession>
<dbReference type="InterPro" id="IPR012910">
    <property type="entry name" value="Plug_dom"/>
</dbReference>
<dbReference type="InterPro" id="IPR008969">
    <property type="entry name" value="CarboxyPept-like_regulatory"/>
</dbReference>
<dbReference type="InterPro" id="IPR037066">
    <property type="entry name" value="Plug_dom_sf"/>
</dbReference>
<dbReference type="InterPro" id="IPR036942">
    <property type="entry name" value="Beta-barrel_TonB_sf"/>
</dbReference>
<evidence type="ECO:0000256" key="5">
    <source>
        <dbReference type="ARBA" id="ARBA00023077"/>
    </source>
</evidence>
<dbReference type="NCBIfam" id="TIGR04056">
    <property type="entry name" value="OMP_RagA_SusC"/>
    <property type="match status" value="1"/>
</dbReference>
<dbReference type="Proteomes" id="UP000248882">
    <property type="component" value="Unassembled WGS sequence"/>
</dbReference>
<feature type="domain" description="TonB-dependent receptor plug" evidence="11">
    <location>
        <begin position="120"/>
        <end position="226"/>
    </location>
</feature>
<evidence type="ECO:0000313" key="12">
    <source>
        <dbReference type="EMBL" id="PZX51036.1"/>
    </source>
</evidence>
<reference evidence="12 13" key="1">
    <citation type="submission" date="2018-06" db="EMBL/GenBank/DDBJ databases">
        <title>Genomic Encyclopedia of Archaeal and Bacterial Type Strains, Phase II (KMG-II): from individual species to whole genera.</title>
        <authorList>
            <person name="Goeker M."/>
        </authorList>
    </citation>
    <scope>NUCLEOTIDE SEQUENCE [LARGE SCALE GENOMIC DNA]</scope>
    <source>
        <strain evidence="12 13">DSM 19830</strain>
    </source>
</reference>
<keyword evidence="5 9" id="KW-0798">TonB box</keyword>
<keyword evidence="13" id="KW-1185">Reference proteome</keyword>
<evidence type="ECO:0000256" key="3">
    <source>
        <dbReference type="ARBA" id="ARBA00022452"/>
    </source>
</evidence>
<dbReference type="GO" id="GO:0009279">
    <property type="term" value="C:cell outer membrane"/>
    <property type="evidence" value="ECO:0007669"/>
    <property type="project" value="UniProtKB-SubCell"/>
</dbReference>
<evidence type="ECO:0000259" key="10">
    <source>
        <dbReference type="Pfam" id="PF00593"/>
    </source>
</evidence>